<comment type="caution">
    <text evidence="7">The sequence shown here is derived from an EMBL/GenBank/DDBJ whole genome shotgun (WGS) entry which is preliminary data.</text>
</comment>
<dbReference type="GO" id="GO:0006796">
    <property type="term" value="P:phosphate-containing compound metabolic process"/>
    <property type="evidence" value="ECO:0007669"/>
    <property type="project" value="InterPro"/>
</dbReference>
<dbReference type="CDD" id="cd00412">
    <property type="entry name" value="pyrophosphatase"/>
    <property type="match status" value="1"/>
</dbReference>
<dbReference type="GO" id="GO:0000287">
    <property type="term" value="F:magnesium ion binding"/>
    <property type="evidence" value="ECO:0007669"/>
    <property type="project" value="InterPro"/>
</dbReference>
<keyword evidence="4" id="KW-0479">Metal-binding</keyword>
<evidence type="ECO:0000313" key="8">
    <source>
        <dbReference type="Proteomes" id="UP000246078"/>
    </source>
</evidence>
<dbReference type="VEuPathDB" id="TriTrypDB:C4B63_23g248"/>
<evidence type="ECO:0000256" key="1">
    <source>
        <dbReference type="ARBA" id="ARBA00001946"/>
    </source>
</evidence>
<dbReference type="PANTHER" id="PTHR10286">
    <property type="entry name" value="INORGANIC PYROPHOSPHATASE"/>
    <property type="match status" value="1"/>
</dbReference>
<dbReference type="VEuPathDB" id="TriTrypDB:C3747_14g75"/>
<dbReference type="InterPro" id="IPR036649">
    <property type="entry name" value="Pyrophosphatase_sf"/>
</dbReference>
<dbReference type="VEuPathDB" id="TriTrypDB:TcCLB.508153.820"/>
<evidence type="ECO:0000313" key="7">
    <source>
        <dbReference type="EMBL" id="PWV18195.1"/>
    </source>
</evidence>
<dbReference type="GO" id="GO:0005737">
    <property type="term" value="C:cytoplasm"/>
    <property type="evidence" value="ECO:0007669"/>
    <property type="project" value="InterPro"/>
</dbReference>
<dbReference type="VEuPathDB" id="TriTrypDB:TcG_00869"/>
<dbReference type="OMA" id="LYANEQK"/>
<comment type="cofactor">
    <cofactor evidence="1">
        <name>Mg(2+)</name>
        <dbReference type="ChEBI" id="CHEBI:18420"/>
    </cofactor>
</comment>
<evidence type="ECO:0000256" key="6">
    <source>
        <dbReference type="ARBA" id="ARBA00022842"/>
    </source>
</evidence>
<proteinExistence type="inferred from homology"/>
<sequence>MRGTRIVRCAAGLSLALPRWRRQEVGAPSTHAWRMFFTSDSVPVTEARTEPAMPTTGMRSAWHDLSLHPAADPSIVTFVCEIPKGTRAKVELQKEEPHNPFAQDVHKKKEGKPLRFYTYGDIPFNYGFAPQTWEDPLLVDADTKCTGDGDPIDIVEVSDSPLPMGSIWAVRVLGVLGLIDEGETDWKIIAETLRPEGKMYESLDKIPQELRDTIVRWMRDYKTTDGKKRNELAFNGELRGAEEALHVIRACSRQYATLIDGNAQNPGYWLRYCQDA</sequence>
<dbReference type="GO" id="GO:0004427">
    <property type="term" value="F:inorganic diphosphate phosphatase activity"/>
    <property type="evidence" value="ECO:0007669"/>
    <property type="project" value="UniProtKB-EC"/>
</dbReference>
<dbReference type="VEuPathDB" id="TriTrypDB:TcYC6_0044260"/>
<dbReference type="VEuPathDB" id="TriTrypDB:TCSYLVIO_004455"/>
<reference evidence="7 8" key="1">
    <citation type="journal article" date="2018" name="Microb. Genom.">
        <title>Expanding an expanded genome: long-read sequencing of Trypanosoma cruzi.</title>
        <authorList>
            <person name="Berna L."/>
            <person name="Rodriguez M."/>
            <person name="Chiribao M.L."/>
            <person name="Parodi-Talice A."/>
            <person name="Pita S."/>
            <person name="Rijo G."/>
            <person name="Alvarez-Valin F."/>
            <person name="Robello C."/>
        </authorList>
    </citation>
    <scope>NUCLEOTIDE SEQUENCE [LARGE SCALE GENOMIC DNA]</scope>
    <source>
        <strain evidence="7 8">TCC</strain>
    </source>
</reference>
<evidence type="ECO:0000256" key="2">
    <source>
        <dbReference type="ARBA" id="ARBA00006220"/>
    </source>
</evidence>
<dbReference type="VEuPathDB" id="TriTrypDB:TcCLB.508181.140"/>
<dbReference type="OrthoDB" id="1608002at2759"/>
<dbReference type="VEuPathDB" id="TriTrypDB:Tc_MARK_3246"/>
<dbReference type="VEuPathDB" id="TriTrypDB:ECC02_001794"/>
<keyword evidence="5" id="KW-0378">Hydrolase</keyword>
<dbReference type="VEuPathDB" id="TriTrypDB:TCDM_13977"/>
<organism evidence="7 8">
    <name type="scientific">Trypanosoma cruzi</name>
    <dbReference type="NCBI Taxonomy" id="5693"/>
    <lineage>
        <taxon>Eukaryota</taxon>
        <taxon>Discoba</taxon>
        <taxon>Euglenozoa</taxon>
        <taxon>Kinetoplastea</taxon>
        <taxon>Metakinetoplastina</taxon>
        <taxon>Trypanosomatida</taxon>
        <taxon>Trypanosomatidae</taxon>
        <taxon>Trypanosoma</taxon>
        <taxon>Schizotrypanum</taxon>
    </lineage>
</organism>
<protein>
    <recommendedName>
        <fullName evidence="3">inorganic diphosphatase</fullName>
        <ecNumber evidence="3">3.6.1.1</ecNumber>
    </recommendedName>
</protein>
<dbReference type="EC" id="3.6.1.1" evidence="3"/>
<name>A0A2V2XCF0_TRYCR</name>
<gene>
    <name evidence="7" type="ORF">C3747_14g75</name>
</gene>
<evidence type="ECO:0000256" key="3">
    <source>
        <dbReference type="ARBA" id="ARBA00012146"/>
    </source>
</evidence>
<dbReference type="SMR" id="A0A2V2XCF0"/>
<dbReference type="VEuPathDB" id="TriTrypDB:BCY84_15298"/>
<comment type="similarity">
    <text evidence="2">Belongs to the PPase family.</text>
</comment>
<dbReference type="AlphaFoldDB" id="A0A2V2XCF0"/>
<dbReference type="EMBL" id="PRFC01000014">
    <property type="protein sequence ID" value="PWV18195.1"/>
    <property type="molecule type" value="Genomic_DNA"/>
</dbReference>
<dbReference type="VEuPathDB" id="TriTrypDB:TcCL_NonESM01163"/>
<dbReference type="PROSITE" id="PS00387">
    <property type="entry name" value="PPASE"/>
    <property type="match status" value="1"/>
</dbReference>
<dbReference type="InterPro" id="IPR008162">
    <property type="entry name" value="Pyrophosphatase"/>
</dbReference>
<dbReference type="VEuPathDB" id="TriTrypDB:TcBrA4_0130590"/>
<dbReference type="SUPFAM" id="SSF50324">
    <property type="entry name" value="Inorganic pyrophosphatase"/>
    <property type="match status" value="1"/>
</dbReference>
<dbReference type="Proteomes" id="UP000246078">
    <property type="component" value="Unassembled WGS sequence"/>
</dbReference>
<dbReference type="Pfam" id="PF00719">
    <property type="entry name" value="Pyrophosphatase"/>
    <property type="match status" value="1"/>
</dbReference>
<evidence type="ECO:0000256" key="5">
    <source>
        <dbReference type="ARBA" id="ARBA00022801"/>
    </source>
</evidence>
<accession>A0A2V2XCF0</accession>
<dbReference type="Gene3D" id="3.90.80.10">
    <property type="entry name" value="Inorganic pyrophosphatase"/>
    <property type="match status" value="1"/>
</dbReference>
<keyword evidence="6" id="KW-0460">Magnesium</keyword>
<evidence type="ECO:0000256" key="4">
    <source>
        <dbReference type="ARBA" id="ARBA00022723"/>
    </source>
</evidence>